<gene>
    <name evidence="1" type="ORF">LTR09_005002</name>
</gene>
<keyword evidence="2" id="KW-1185">Reference proteome</keyword>
<proteinExistence type="predicted"/>
<reference evidence="1" key="1">
    <citation type="submission" date="2023-04" db="EMBL/GenBank/DDBJ databases">
        <title>Black Yeasts Isolated from many extreme environments.</title>
        <authorList>
            <person name="Coleine C."/>
            <person name="Stajich J.E."/>
            <person name="Selbmann L."/>
        </authorList>
    </citation>
    <scope>NUCLEOTIDE SEQUENCE</scope>
    <source>
        <strain evidence="1">CCFEE 5312</strain>
    </source>
</reference>
<comment type="caution">
    <text evidence="1">The sequence shown here is derived from an EMBL/GenBank/DDBJ whole genome shotgun (WGS) entry which is preliminary data.</text>
</comment>
<dbReference type="EMBL" id="JAWDJX010000014">
    <property type="protein sequence ID" value="KAK3053723.1"/>
    <property type="molecule type" value="Genomic_DNA"/>
</dbReference>
<sequence length="270" mass="30416">MCNQQLMEAIRNAHQQGLIPLANEHCALAFRPDAMFPLLRDKGDRYKHFSNPTHIPDNLFKALLPVLVIRYPILVLDSLCRAIEEENNAPAPAEEDFEAITTLKLSRDLFDGFCSQGRKPLVVDGDDVLWHTAEVTKAVCEYVGIDADSLSDTWTPFPGARTIDIKPLHLRMDESDMGIRRHRAARGEAKYVANWEVRYGSEAALALEKLAKQNLRDYEYLSQFKVGGPLQDKELMTPISAVNGDYFSLVHGEEGEERGGLERQESCTPF</sequence>
<name>A0AAJ0G8U3_9PEZI</name>
<dbReference type="AlphaFoldDB" id="A0AAJ0G8U3"/>
<evidence type="ECO:0000313" key="1">
    <source>
        <dbReference type="EMBL" id="KAK3053723.1"/>
    </source>
</evidence>
<evidence type="ECO:0000313" key="2">
    <source>
        <dbReference type="Proteomes" id="UP001271007"/>
    </source>
</evidence>
<accession>A0AAJ0G8U3</accession>
<organism evidence="1 2">
    <name type="scientific">Extremus antarcticus</name>
    <dbReference type="NCBI Taxonomy" id="702011"/>
    <lineage>
        <taxon>Eukaryota</taxon>
        <taxon>Fungi</taxon>
        <taxon>Dikarya</taxon>
        <taxon>Ascomycota</taxon>
        <taxon>Pezizomycotina</taxon>
        <taxon>Dothideomycetes</taxon>
        <taxon>Dothideomycetidae</taxon>
        <taxon>Mycosphaerellales</taxon>
        <taxon>Extremaceae</taxon>
        <taxon>Extremus</taxon>
    </lineage>
</organism>
<dbReference type="Proteomes" id="UP001271007">
    <property type="component" value="Unassembled WGS sequence"/>
</dbReference>
<protein>
    <submittedName>
        <fullName evidence="1">Uncharacterized protein</fullName>
    </submittedName>
</protein>